<dbReference type="SMART" id="SM00382">
    <property type="entry name" value="AAA"/>
    <property type="match status" value="2"/>
</dbReference>
<dbReference type="GO" id="GO:0005524">
    <property type="term" value="F:ATP binding"/>
    <property type="evidence" value="ECO:0007669"/>
    <property type="project" value="UniProtKB-KW"/>
</dbReference>
<evidence type="ECO:0000259" key="14">
    <source>
        <dbReference type="PROSITE" id="PS50893"/>
    </source>
</evidence>
<keyword evidence="5" id="KW-0677">Repeat</keyword>
<dbReference type="GO" id="GO:0016887">
    <property type="term" value="F:ATP hydrolysis activity"/>
    <property type="evidence" value="ECO:0007669"/>
    <property type="project" value="InterPro"/>
</dbReference>
<dbReference type="InterPro" id="IPR017871">
    <property type="entry name" value="ABC_transporter-like_CS"/>
</dbReference>
<keyword evidence="9 13" id="KW-1133">Transmembrane helix</keyword>
<keyword evidence="4 13" id="KW-0812">Transmembrane</keyword>
<dbReference type="Gene3D" id="3.40.50.300">
    <property type="entry name" value="P-loop containing nucleotide triphosphate hydrolases"/>
    <property type="match status" value="2"/>
</dbReference>
<organism evidence="16 17">
    <name type="scientific">Vanilla planifolia</name>
    <name type="common">Vanilla</name>
    <dbReference type="NCBI Taxonomy" id="51239"/>
    <lineage>
        <taxon>Eukaryota</taxon>
        <taxon>Viridiplantae</taxon>
        <taxon>Streptophyta</taxon>
        <taxon>Embryophyta</taxon>
        <taxon>Tracheophyta</taxon>
        <taxon>Spermatophyta</taxon>
        <taxon>Magnoliopsida</taxon>
        <taxon>Liliopsida</taxon>
        <taxon>Asparagales</taxon>
        <taxon>Orchidaceae</taxon>
        <taxon>Vanilloideae</taxon>
        <taxon>Vanilleae</taxon>
        <taxon>Vanilla</taxon>
    </lineage>
</organism>
<dbReference type="PROSITE" id="PS00211">
    <property type="entry name" value="ABC_TRANSPORTER_1"/>
    <property type="match status" value="1"/>
</dbReference>
<evidence type="ECO:0000256" key="2">
    <source>
        <dbReference type="ARBA" id="ARBA00009726"/>
    </source>
</evidence>
<evidence type="ECO:0000313" key="17">
    <source>
        <dbReference type="Proteomes" id="UP000636800"/>
    </source>
</evidence>
<feature type="transmembrane region" description="Helical" evidence="13">
    <location>
        <begin position="105"/>
        <end position="125"/>
    </location>
</feature>
<dbReference type="InterPro" id="IPR044726">
    <property type="entry name" value="ABCC_6TM_D2"/>
</dbReference>
<comment type="function">
    <text evidence="11">ABC transporter that may affect phytic acid transport and compartmentalization. May function directly or indirectly in removing phytic acid from the cytosol or in vesicle trafficking. Required for phytic acid accumulation in developing seeds. Phytic acid is the primary storage form of phosphorus in cereal grains and other plant seeds.</text>
</comment>
<comment type="caution">
    <text evidence="16">The sequence shown here is derived from an EMBL/GenBank/DDBJ whole genome shotgun (WGS) entry which is preliminary data.</text>
</comment>
<dbReference type="Pfam" id="PF00005">
    <property type="entry name" value="ABC_tran"/>
    <property type="match status" value="2"/>
</dbReference>
<keyword evidence="7" id="KW-0067">ATP-binding</keyword>
<dbReference type="SUPFAM" id="SSF90123">
    <property type="entry name" value="ABC transporter transmembrane region"/>
    <property type="match status" value="2"/>
</dbReference>
<dbReference type="PROSITE" id="PS50893">
    <property type="entry name" value="ABC_TRANSPORTER_2"/>
    <property type="match status" value="2"/>
</dbReference>
<keyword evidence="6" id="KW-0547">Nucleotide-binding</keyword>
<dbReference type="InterPro" id="IPR027417">
    <property type="entry name" value="P-loop_NTPase"/>
</dbReference>
<feature type="transmembrane region" description="Helical" evidence="13">
    <location>
        <begin position="322"/>
        <end position="345"/>
    </location>
</feature>
<feature type="transmembrane region" description="Helical" evidence="13">
    <location>
        <begin position="25"/>
        <end position="45"/>
    </location>
</feature>
<dbReference type="Proteomes" id="UP000636800">
    <property type="component" value="Chromosome 11"/>
</dbReference>
<dbReference type="OrthoDB" id="406505at2759"/>
<dbReference type="PANTHER" id="PTHR24223:SF181">
    <property type="entry name" value="ABC TRANSPORTER C FAMILY MEMBER 3"/>
    <property type="match status" value="1"/>
</dbReference>
<gene>
    <name evidence="16" type="ORF">HPP92_021810</name>
</gene>
<accession>A0A835UHG1</accession>
<evidence type="ECO:0000256" key="11">
    <source>
        <dbReference type="ARBA" id="ARBA00057614"/>
    </source>
</evidence>
<dbReference type="InterPro" id="IPR050173">
    <property type="entry name" value="ABC_transporter_C-like"/>
</dbReference>
<reference evidence="16 17" key="1">
    <citation type="journal article" date="2020" name="Nat. Food">
        <title>A phased Vanilla planifolia genome enables genetic improvement of flavour and production.</title>
        <authorList>
            <person name="Hasing T."/>
            <person name="Tang H."/>
            <person name="Brym M."/>
            <person name="Khazi F."/>
            <person name="Huang T."/>
            <person name="Chambers A.H."/>
        </authorList>
    </citation>
    <scope>NUCLEOTIDE SEQUENCE [LARGE SCALE GENOMIC DNA]</scope>
    <source>
        <tissue evidence="16">Leaf</tissue>
    </source>
</reference>
<dbReference type="InterPro" id="IPR003439">
    <property type="entry name" value="ABC_transporter-like_ATP-bd"/>
</dbReference>
<dbReference type="FunFam" id="1.20.1560.10:FF:000003">
    <property type="entry name" value="ABC transporter C family member 10"/>
    <property type="match status" value="1"/>
</dbReference>
<evidence type="ECO:0000259" key="15">
    <source>
        <dbReference type="PROSITE" id="PS50929"/>
    </source>
</evidence>
<evidence type="ECO:0000256" key="9">
    <source>
        <dbReference type="ARBA" id="ARBA00022989"/>
    </source>
</evidence>
<feature type="domain" description="ABC transporter" evidence="14">
    <location>
        <begin position="1052"/>
        <end position="1286"/>
    </location>
</feature>
<dbReference type="GO" id="GO:0016020">
    <property type="term" value="C:membrane"/>
    <property type="evidence" value="ECO:0007669"/>
    <property type="project" value="UniProtKB-SubCell"/>
</dbReference>
<dbReference type="GO" id="GO:0140359">
    <property type="term" value="F:ABC-type transporter activity"/>
    <property type="evidence" value="ECO:0007669"/>
    <property type="project" value="InterPro"/>
</dbReference>
<dbReference type="SUPFAM" id="SSF52540">
    <property type="entry name" value="P-loop containing nucleoside triphosphate hydrolases"/>
    <property type="match status" value="2"/>
</dbReference>
<dbReference type="InterPro" id="IPR003593">
    <property type="entry name" value="AAA+_ATPase"/>
</dbReference>
<dbReference type="CDD" id="cd03250">
    <property type="entry name" value="ABCC_MRP_domain1"/>
    <property type="match status" value="1"/>
</dbReference>
<feature type="domain" description="ABC transmembrane type-1" evidence="15">
    <location>
        <begin position="735"/>
        <end position="1015"/>
    </location>
</feature>
<proteinExistence type="inferred from homology"/>
<evidence type="ECO:0000256" key="7">
    <source>
        <dbReference type="ARBA" id="ARBA00022840"/>
    </source>
</evidence>
<evidence type="ECO:0000256" key="3">
    <source>
        <dbReference type="ARBA" id="ARBA00022448"/>
    </source>
</evidence>
<evidence type="ECO:0000256" key="12">
    <source>
        <dbReference type="SAM" id="MobiDB-lite"/>
    </source>
</evidence>
<dbReference type="FunFam" id="1.20.1560.10:FF:000002">
    <property type="entry name" value="ABC transporter C family member 5"/>
    <property type="match status" value="1"/>
</dbReference>
<keyword evidence="17" id="KW-1185">Reference proteome</keyword>
<dbReference type="PANTHER" id="PTHR24223">
    <property type="entry name" value="ATP-BINDING CASSETTE SUB-FAMILY C"/>
    <property type="match status" value="1"/>
</dbReference>
<evidence type="ECO:0000256" key="5">
    <source>
        <dbReference type="ARBA" id="ARBA00022737"/>
    </source>
</evidence>
<evidence type="ECO:0000256" key="8">
    <source>
        <dbReference type="ARBA" id="ARBA00022967"/>
    </source>
</evidence>
<feature type="transmembrane region" description="Helical" evidence="13">
    <location>
        <begin position="989"/>
        <end position="1008"/>
    </location>
</feature>
<evidence type="ECO:0000256" key="1">
    <source>
        <dbReference type="ARBA" id="ARBA00004141"/>
    </source>
</evidence>
<sequence length="1294" mass="143541">MANEVGAGLHLQEPLLNSGNFSSPYSSANFLSLLSFSWITPLLALGRQKRIDLEDIPPLASDVNVSNIFSIFRDKLRFYGSSGADISVGATGLAKSLIASAWKELLLAVIFSLICTSASFVGPYLVDALCQYLHDHQDHSPEGYVLVSVFLLAKLVECLSQRHWFFRAQKFGMKSHAALASKIYEKGLALSIKSSQEAGSGEIVNLMSVDAARVGDFSWYMIDFLLIPFQVGLALVVLYKKLGLASNVALAATVVVMASNVPFSKLELKFQEMMMESKDQRMKATYEIIRNMRILKFYGWEMRFLSKIVHIREKEMSWLRKYLSTDVVATFVYWGAPMFVSLAAFSACVLMGTHLASGKVLSALATFAILKDPIYNLPDIISILAQTLVSMDRISSFLSLEERQPNTIEKFLEGNFEVIVEIANGNFSWDPSSEMRTLKGIDLRILRGMKVAVCGAVGSGKSSLLSCILGEIPKVSGTVKLGGSTGYVSQSPWIQSGTIESNILFGREMNREKYNCLLEACALKKDLEVLPYGDQTIIGERGINLSGGQKQRVQIARALYQDCDIYLLDDPFSAVDAQTGNHLFKECMLGLLASKTVIYVTHQVEFLPSSDLLVVMKDGAMQAGKYDHILDSSLGFGELVSSNKDAISSIDSCRIMPSNSQIEDRNGLHKVSEESSYPSPKRVSDHDQEVEGLSEKNGCQIRQLVEEEERHRGQVGVTVYWKYLTALYNGALVPLILLSQSTFQALQIGSNYWMTMSVPMSTLSGSPISGLFLILVYAALGLGSCFFVFIRALLVAVVAYKTAQLLFSEMHGRIFQAPMSFFDATPSGRILSRASTDQSSVDHSVPFQLGLLASAIIQLLGTIVVMSQVAWEVFIVFIPLSALCIWYQNYYIVTARELTRLVGVRNAPIIQHFQETVLGLATIRCFNKEMVFLNTNLRLIDAYLKPKFYNAGSMEWLCFRLDLLSSLIFAFCLAFLISLPHGVLNPGVAGLAVTYGLTLSSLLAWVVWNLCHVENEIISVERVLQYTHIPSEAPYVVEENRPSPNWPTRGKVKIYNLHIRYAPHMPIVLRGITYTFLGGTKTGIVGRTGSGKSTLVQALFRIVESTAGEISIDGINISRIGLLDLRTRLSIIPQEPTMFEGSVRSNLDPLEEYTDDQIWEALDRCQLGEEIRYKKGKLDSPVIEGGENWSLGQRQLFCLGRVLLRKSKILVLDEATASVDATTDNQIRIALKRYFPDSTIITVAHRIATILDSDCVLVLDNGRAVEYDSPTKLLENKDSAFSKLVSEYTSRLIR</sequence>
<protein>
    <submittedName>
        <fullName evidence="16">Uncharacterized protein</fullName>
    </submittedName>
</protein>
<evidence type="ECO:0000256" key="10">
    <source>
        <dbReference type="ARBA" id="ARBA00023136"/>
    </source>
</evidence>
<evidence type="ECO:0000256" key="13">
    <source>
        <dbReference type="SAM" id="Phobius"/>
    </source>
</evidence>
<feature type="transmembrane region" description="Helical" evidence="13">
    <location>
        <begin position="849"/>
        <end position="867"/>
    </location>
</feature>
<feature type="region of interest" description="Disordered" evidence="12">
    <location>
        <begin position="664"/>
        <end position="689"/>
    </location>
</feature>
<dbReference type="InterPro" id="IPR011527">
    <property type="entry name" value="ABC1_TM_dom"/>
</dbReference>
<feature type="domain" description="ABC transporter" evidence="14">
    <location>
        <begin position="420"/>
        <end position="643"/>
    </location>
</feature>
<dbReference type="InterPro" id="IPR044746">
    <property type="entry name" value="ABCC_6TM_D1"/>
</dbReference>
<dbReference type="EMBL" id="JADCNL010000011">
    <property type="protein sequence ID" value="KAG0461513.1"/>
    <property type="molecule type" value="Genomic_DNA"/>
</dbReference>
<feature type="transmembrane region" description="Helical" evidence="13">
    <location>
        <begin position="873"/>
        <end position="893"/>
    </location>
</feature>
<name>A0A835UHG1_VANPL</name>
<dbReference type="FunFam" id="3.40.50.300:FF:000169">
    <property type="entry name" value="ABC transporter C family member 3"/>
    <property type="match status" value="1"/>
</dbReference>
<evidence type="ECO:0000256" key="4">
    <source>
        <dbReference type="ARBA" id="ARBA00022692"/>
    </source>
</evidence>
<dbReference type="InterPro" id="IPR036640">
    <property type="entry name" value="ABC1_TM_sf"/>
</dbReference>
<dbReference type="CDD" id="cd18579">
    <property type="entry name" value="ABC_6TM_ABCC_D1"/>
    <property type="match status" value="1"/>
</dbReference>
<feature type="transmembrane region" description="Helical" evidence="13">
    <location>
        <begin position="957"/>
        <end position="977"/>
    </location>
</feature>
<feature type="transmembrane region" description="Helical" evidence="13">
    <location>
        <begin position="244"/>
        <end position="263"/>
    </location>
</feature>
<evidence type="ECO:0000256" key="6">
    <source>
        <dbReference type="ARBA" id="ARBA00022741"/>
    </source>
</evidence>
<keyword evidence="3" id="KW-0813">Transport</keyword>
<dbReference type="CDD" id="cd18580">
    <property type="entry name" value="ABC_6TM_ABCC_D2"/>
    <property type="match status" value="1"/>
</dbReference>
<dbReference type="CDD" id="cd03244">
    <property type="entry name" value="ABCC_MRP_domain2"/>
    <property type="match status" value="1"/>
</dbReference>
<dbReference type="Pfam" id="PF00664">
    <property type="entry name" value="ABC_membrane"/>
    <property type="match status" value="2"/>
</dbReference>
<dbReference type="PROSITE" id="PS50929">
    <property type="entry name" value="ABC_TM1F"/>
    <property type="match status" value="2"/>
</dbReference>
<keyword evidence="10 13" id="KW-0472">Membrane</keyword>
<feature type="compositionally biased region" description="Basic and acidic residues" evidence="12">
    <location>
        <begin position="664"/>
        <end position="673"/>
    </location>
</feature>
<dbReference type="FunFam" id="3.40.50.300:FF:000508">
    <property type="entry name" value="ABC transporter C family member 5"/>
    <property type="match status" value="1"/>
</dbReference>
<dbReference type="Gene3D" id="1.20.1560.10">
    <property type="entry name" value="ABC transporter type 1, transmembrane domain"/>
    <property type="match status" value="2"/>
</dbReference>
<feature type="domain" description="ABC transmembrane type-1" evidence="15">
    <location>
        <begin position="106"/>
        <end position="386"/>
    </location>
</feature>
<evidence type="ECO:0000313" key="16">
    <source>
        <dbReference type="EMBL" id="KAG0461513.1"/>
    </source>
</evidence>
<feature type="transmembrane region" description="Helical" evidence="13">
    <location>
        <begin position="768"/>
        <end position="800"/>
    </location>
</feature>
<feature type="transmembrane region" description="Helical" evidence="13">
    <location>
        <begin position="217"/>
        <end position="238"/>
    </location>
</feature>
<comment type="similarity">
    <text evidence="2">Belongs to the ABC transporter superfamily. ABCC family. Conjugate transporter (TC 3.A.1.208) subfamily.</text>
</comment>
<feature type="transmembrane region" description="Helical" evidence="13">
    <location>
        <begin position="726"/>
        <end position="748"/>
    </location>
</feature>
<keyword evidence="8" id="KW-1278">Translocase</keyword>
<comment type="subcellular location">
    <subcellularLocation>
        <location evidence="1">Membrane</location>
        <topology evidence="1">Multi-pass membrane protein</topology>
    </subcellularLocation>
</comment>